<feature type="compositionally biased region" description="Low complexity" evidence="1">
    <location>
        <begin position="322"/>
        <end position="334"/>
    </location>
</feature>
<keyword evidence="3" id="KW-1185">Reference proteome</keyword>
<dbReference type="EMBL" id="JALJOU010000049">
    <property type="protein sequence ID" value="KAK9830902.1"/>
    <property type="molecule type" value="Genomic_DNA"/>
</dbReference>
<evidence type="ECO:0000256" key="1">
    <source>
        <dbReference type="SAM" id="MobiDB-lite"/>
    </source>
</evidence>
<accession>A0AAW1RAL4</accession>
<protein>
    <submittedName>
        <fullName evidence="2">Uncharacterized protein</fullName>
    </submittedName>
</protein>
<proteinExistence type="predicted"/>
<reference evidence="2 3" key="1">
    <citation type="journal article" date="2024" name="Nat. Commun.">
        <title>Phylogenomics reveals the evolutionary origins of lichenization in chlorophyte algae.</title>
        <authorList>
            <person name="Puginier C."/>
            <person name="Libourel C."/>
            <person name="Otte J."/>
            <person name="Skaloud P."/>
            <person name="Haon M."/>
            <person name="Grisel S."/>
            <person name="Petersen M."/>
            <person name="Berrin J.G."/>
            <person name="Delaux P.M."/>
            <person name="Dal Grande F."/>
            <person name="Keller J."/>
        </authorList>
    </citation>
    <scope>NUCLEOTIDE SEQUENCE [LARGE SCALE GENOMIC DNA]</scope>
    <source>
        <strain evidence="2 3">SAG 245.80</strain>
    </source>
</reference>
<feature type="region of interest" description="Disordered" evidence="1">
    <location>
        <begin position="319"/>
        <end position="361"/>
    </location>
</feature>
<evidence type="ECO:0000313" key="3">
    <source>
        <dbReference type="Proteomes" id="UP001445335"/>
    </source>
</evidence>
<name>A0AAW1RAL4_9CHLO</name>
<sequence length="464" mass="47744">MPQPPRPAPAPELPPEVRALAAQGIQALFTSLAARLSSGASGRKLREGAAAPAPASTSPRGLPALPAIPALGLYEMPQIELPRNWLDIFAPLPAPKPEAPASAPEPTAPLQYDMLPALPSRNRKLLQRPGMGAQQGPPNGQGPPGQQQAPPNGQQAALANNLLANYKPLVNVRPVLHINTHTHIAELAGGDIELPGGIKLPIPQGIEFPTTGALSSLEDLPGVRPRRYRRAYAPAGAPRPAPVLIPYEPPTAPAAVGAPSAQPPSAQATTPGTVAFPKFEVAPARPGGGLYNAGEQIQDTITKNLGNAFSALLKAGGRRRLLQGPPGGQQALPHQQPPPQQQGPPANNQGQPPPLDPNARFVGVSPELTVDYEHNTATIQGGTLSLAGHSVNIPNLDGIKLPAEPVLTVLRLIRDPSVLALDRVAQGLAPAPSVDEASAAAAAPAPAVQASTTSALTPTMAMGI</sequence>
<feature type="region of interest" description="Disordered" evidence="1">
    <location>
        <begin position="39"/>
        <end position="63"/>
    </location>
</feature>
<comment type="caution">
    <text evidence="2">The sequence shown here is derived from an EMBL/GenBank/DDBJ whole genome shotgun (WGS) entry which is preliminary data.</text>
</comment>
<dbReference type="Proteomes" id="UP001445335">
    <property type="component" value="Unassembled WGS sequence"/>
</dbReference>
<gene>
    <name evidence="2" type="ORF">WJX81_003114</name>
</gene>
<feature type="compositionally biased region" description="Low complexity" evidence="1">
    <location>
        <begin position="132"/>
        <end position="153"/>
    </location>
</feature>
<dbReference type="AlphaFoldDB" id="A0AAW1RAL4"/>
<feature type="region of interest" description="Disordered" evidence="1">
    <location>
        <begin position="128"/>
        <end position="153"/>
    </location>
</feature>
<evidence type="ECO:0000313" key="2">
    <source>
        <dbReference type="EMBL" id="KAK9830902.1"/>
    </source>
</evidence>
<organism evidence="2 3">
    <name type="scientific">Elliptochloris bilobata</name>
    <dbReference type="NCBI Taxonomy" id="381761"/>
    <lineage>
        <taxon>Eukaryota</taxon>
        <taxon>Viridiplantae</taxon>
        <taxon>Chlorophyta</taxon>
        <taxon>core chlorophytes</taxon>
        <taxon>Trebouxiophyceae</taxon>
        <taxon>Trebouxiophyceae incertae sedis</taxon>
        <taxon>Elliptochloris clade</taxon>
        <taxon>Elliptochloris</taxon>
    </lineage>
</organism>